<dbReference type="RefSeq" id="WP_043960929.1">
    <property type="nucleotide sequence ID" value="NZ_JXSX01000001.1"/>
</dbReference>
<dbReference type="OrthoDB" id="21568at2"/>
<dbReference type="GeneID" id="301302806"/>
<comment type="caution">
    <text evidence="2">The sequence shown here is derived from an EMBL/GenBank/DDBJ whole genome shotgun (WGS) entry which is preliminary data.</text>
</comment>
<accession>A0A0D0UZW1</accession>
<gene>
    <name evidence="2" type="ORF">TK50_01240</name>
</gene>
<name>A0A0D0UZW1_9ACTN</name>
<protein>
    <submittedName>
        <fullName evidence="2">NUDIX hydrolase</fullName>
    </submittedName>
</protein>
<dbReference type="GO" id="GO:0016787">
    <property type="term" value="F:hydrolase activity"/>
    <property type="evidence" value="ECO:0007669"/>
    <property type="project" value="UniProtKB-KW"/>
</dbReference>
<dbReference type="SUPFAM" id="SSF55811">
    <property type="entry name" value="Nudix"/>
    <property type="match status" value="1"/>
</dbReference>
<dbReference type="Pfam" id="PF00293">
    <property type="entry name" value="NUDIX"/>
    <property type="match status" value="1"/>
</dbReference>
<dbReference type="PATRIC" id="fig|47853.6.peg.269"/>
<feature type="domain" description="Nudix hydrolase" evidence="1">
    <location>
        <begin position="45"/>
        <end position="180"/>
    </location>
</feature>
<dbReference type="InterPro" id="IPR000086">
    <property type="entry name" value="NUDIX_hydrolase_dom"/>
</dbReference>
<organism evidence="2 3">
    <name type="scientific">Micromonospora haikouensis</name>
    <dbReference type="NCBI Taxonomy" id="686309"/>
    <lineage>
        <taxon>Bacteria</taxon>
        <taxon>Bacillati</taxon>
        <taxon>Actinomycetota</taxon>
        <taxon>Actinomycetes</taxon>
        <taxon>Micromonosporales</taxon>
        <taxon>Micromonosporaceae</taxon>
        <taxon>Micromonospora</taxon>
    </lineage>
</organism>
<sequence>MHHTAPVPIAALLAGYRPRTAAESADVRRVLDLVAAGDPWSRELPLHVTASALVVHPPTRRVLLRWHVRMRSWLQIGGHGDPGERDPLDVVLREGAEETSLDDLVCWPDGAIRQVVVLPVPASATEPAHEHADLRFVLATGQPERARPEQPAAALRWLSLPEARALTAEPNLRELFTRVEELLDQHG</sequence>
<dbReference type="AlphaFoldDB" id="A0A0D0UZW1"/>
<dbReference type="Proteomes" id="UP000032254">
    <property type="component" value="Unassembled WGS sequence"/>
</dbReference>
<keyword evidence="3" id="KW-1185">Reference proteome</keyword>
<evidence type="ECO:0000313" key="3">
    <source>
        <dbReference type="Proteomes" id="UP000032254"/>
    </source>
</evidence>
<evidence type="ECO:0000259" key="1">
    <source>
        <dbReference type="PROSITE" id="PS51462"/>
    </source>
</evidence>
<dbReference type="Gene3D" id="3.90.79.10">
    <property type="entry name" value="Nucleoside Triphosphate Pyrophosphohydrolase"/>
    <property type="match status" value="1"/>
</dbReference>
<evidence type="ECO:0000313" key="2">
    <source>
        <dbReference type="EMBL" id="KIR64352.1"/>
    </source>
</evidence>
<dbReference type="EMBL" id="JXSX01000001">
    <property type="protein sequence ID" value="KIR64352.1"/>
    <property type="molecule type" value="Genomic_DNA"/>
</dbReference>
<keyword evidence="2" id="KW-0378">Hydrolase</keyword>
<dbReference type="CDD" id="cd03674">
    <property type="entry name" value="NUDIX_Hydrolase"/>
    <property type="match status" value="1"/>
</dbReference>
<reference evidence="2 3" key="1">
    <citation type="submission" date="2015-01" db="EMBL/GenBank/DDBJ databases">
        <title>Sequencing and annotation of Micromonospora carbonacea strain JXNU-1 genome.</title>
        <authorList>
            <person name="Long Z."/>
            <person name="Huang Y."/>
            <person name="Jiang Y."/>
        </authorList>
    </citation>
    <scope>NUCLEOTIDE SEQUENCE [LARGE SCALE GENOMIC DNA]</scope>
    <source>
        <strain evidence="2 3">JXNU-1</strain>
    </source>
</reference>
<proteinExistence type="predicted"/>
<dbReference type="InterPro" id="IPR015797">
    <property type="entry name" value="NUDIX_hydrolase-like_dom_sf"/>
</dbReference>
<dbReference type="PROSITE" id="PS51462">
    <property type="entry name" value="NUDIX"/>
    <property type="match status" value="1"/>
</dbReference>